<accession>A0A5N4C3G9</accession>
<dbReference type="PANTHER" id="PTHR45912:SF3">
    <property type="entry name" value="CILIA- AND FLAGELLA-ASSOCIATED PROTEIN 47"/>
    <property type="match status" value="1"/>
</dbReference>
<dbReference type="Proteomes" id="UP000299084">
    <property type="component" value="Unassembled WGS sequence"/>
</dbReference>
<dbReference type="InterPro" id="IPR013783">
    <property type="entry name" value="Ig-like_fold"/>
</dbReference>
<evidence type="ECO:0000313" key="1">
    <source>
        <dbReference type="EMBL" id="KAB1253396.1"/>
    </source>
</evidence>
<keyword evidence="2" id="KW-1185">Reference proteome</keyword>
<evidence type="ECO:0000313" key="2">
    <source>
        <dbReference type="Proteomes" id="UP000299084"/>
    </source>
</evidence>
<name>A0A5N4C3G9_CAMDR</name>
<organism evidence="1 2">
    <name type="scientific">Camelus dromedarius</name>
    <name type="common">Dromedary</name>
    <name type="synonym">Arabian camel</name>
    <dbReference type="NCBI Taxonomy" id="9838"/>
    <lineage>
        <taxon>Eukaryota</taxon>
        <taxon>Metazoa</taxon>
        <taxon>Chordata</taxon>
        <taxon>Craniata</taxon>
        <taxon>Vertebrata</taxon>
        <taxon>Euteleostomi</taxon>
        <taxon>Mammalia</taxon>
        <taxon>Eutheria</taxon>
        <taxon>Laurasiatheria</taxon>
        <taxon>Artiodactyla</taxon>
        <taxon>Tylopoda</taxon>
        <taxon>Camelidae</taxon>
        <taxon>Camelus</taxon>
    </lineage>
</organism>
<proteinExistence type="predicted"/>
<dbReference type="Gene3D" id="2.60.40.10">
    <property type="entry name" value="Immunoglobulins"/>
    <property type="match status" value="1"/>
</dbReference>
<comment type="caution">
    <text evidence="1">The sequence shown here is derived from an EMBL/GenBank/DDBJ whole genome shotgun (WGS) entry which is preliminary data.</text>
</comment>
<keyword evidence="1" id="KW-0966">Cell projection</keyword>
<gene>
    <name evidence="1" type="ORF">Cadr_000003510</name>
</gene>
<dbReference type="AlphaFoldDB" id="A0A5N4C3G9"/>
<dbReference type="GO" id="GO:0007288">
    <property type="term" value="P:sperm axoneme assembly"/>
    <property type="evidence" value="ECO:0007669"/>
    <property type="project" value="TreeGrafter"/>
</dbReference>
<dbReference type="PANTHER" id="PTHR45912">
    <property type="entry name" value="CILIA- AND FLAGELLA-ASSOCIATED PROTEIN 47"/>
    <property type="match status" value="1"/>
</dbReference>
<dbReference type="EMBL" id="JWIN03000037">
    <property type="protein sequence ID" value="KAB1253396.1"/>
    <property type="molecule type" value="Genomic_DNA"/>
</dbReference>
<protein>
    <submittedName>
        <fullName evidence="1">Cilia-and flagella-associated protein 47</fullName>
    </submittedName>
</protein>
<keyword evidence="1" id="KW-0969">Cilium</keyword>
<reference evidence="1 2" key="1">
    <citation type="journal article" date="2019" name="Mol. Ecol. Resour.">
        <title>Improving Illumina assemblies with Hi-C and long reads: an example with the North African dromedary.</title>
        <authorList>
            <person name="Elbers J.P."/>
            <person name="Rogers M.F."/>
            <person name="Perelman P.L."/>
            <person name="Proskuryakova A.A."/>
            <person name="Serdyukova N.A."/>
            <person name="Johnson W.E."/>
            <person name="Horin P."/>
            <person name="Corander J."/>
            <person name="Murphy D."/>
            <person name="Burger P.A."/>
        </authorList>
    </citation>
    <scope>NUCLEOTIDE SEQUENCE [LARGE SCALE GENOMIC DNA]</scope>
    <source>
        <strain evidence="1">Drom800</strain>
        <tissue evidence="1">Blood</tissue>
    </source>
</reference>
<dbReference type="GO" id="GO:0005929">
    <property type="term" value="C:cilium"/>
    <property type="evidence" value="ECO:0007669"/>
    <property type="project" value="TreeGrafter"/>
</dbReference>
<sequence length="459" mass="52033">METERSSLVARGLETPKKDLQLRVTPSEVKFLDALAGKVYRLPVTVHNLGRCNQKIRFQDPVKPQFKLLLTNLDKALASGLQTTAIVEYHPDKDEDTFDQLLISVGNKTLEIPLIGLIPSCQLEIESEVNFGILVANNKVHCKEINIVNHGTVPGMFKTEYQGQLPIVFFPNNGIVQPKSSMVIKVDFCADQPIIVNEVAKLIIDGQVNNDPSHRQDYAVFLRFESVGSKDGFLRDDNSKTIKSDRFQKVELALTGSGLPVLLQFDPGRVLNFAPCFIGGRSEIQCVMQNRSKSLPVMYHFKKTAHFKIDPQRGKIDEGSMQVSNPTGQFVVENLVEYKDHAPVAMLQSTATQIHNHSTNKELIKDAMIAFPNDRAASIRSGDEHKHFRTIFTKIPRYTYVDPDFAYTEFEKIDKKAHENSYTRYIKYLRNVRLQKQAQRFSKDLNQSHLQPMKNMTVA</sequence>
<keyword evidence="1" id="KW-0282">Flagellum</keyword>